<dbReference type="PANTHER" id="PTHR40788">
    <property type="entry name" value="CLR5 DOMAIN-CONTAINING PROTEIN-RELATED"/>
    <property type="match status" value="1"/>
</dbReference>
<dbReference type="OrthoDB" id="2922289at2759"/>
<keyword evidence="3" id="KW-1185">Reference proteome</keyword>
<organism evidence="2 3">
    <name type="scientific">Cryoendolithus antarcticus</name>
    <dbReference type="NCBI Taxonomy" id="1507870"/>
    <lineage>
        <taxon>Eukaryota</taxon>
        <taxon>Fungi</taxon>
        <taxon>Dikarya</taxon>
        <taxon>Ascomycota</taxon>
        <taxon>Pezizomycotina</taxon>
        <taxon>Dothideomycetes</taxon>
        <taxon>Dothideomycetidae</taxon>
        <taxon>Cladosporiales</taxon>
        <taxon>Cladosporiaceae</taxon>
        <taxon>Cryoendolithus</taxon>
    </lineage>
</organism>
<reference evidence="3" key="1">
    <citation type="submission" date="2017-03" db="EMBL/GenBank/DDBJ databases">
        <title>Genomes of endolithic fungi from Antarctica.</title>
        <authorList>
            <person name="Coleine C."/>
            <person name="Masonjones S."/>
            <person name="Stajich J.E."/>
        </authorList>
    </citation>
    <scope>NUCLEOTIDE SEQUENCE [LARGE SCALE GENOMIC DNA]</scope>
    <source>
        <strain evidence="3">CCFEE 5527</strain>
    </source>
</reference>
<dbReference type="AlphaFoldDB" id="A0A1V8TT40"/>
<name>A0A1V8TT40_9PEZI</name>
<accession>A0A1V8TT40</accession>
<feature type="region of interest" description="Disordered" evidence="1">
    <location>
        <begin position="672"/>
        <end position="697"/>
    </location>
</feature>
<gene>
    <name evidence="2" type="ORF">B0A48_01402</name>
</gene>
<evidence type="ECO:0000256" key="1">
    <source>
        <dbReference type="SAM" id="MobiDB-lite"/>
    </source>
</evidence>
<dbReference type="Proteomes" id="UP000192596">
    <property type="component" value="Unassembled WGS sequence"/>
</dbReference>
<evidence type="ECO:0000313" key="3">
    <source>
        <dbReference type="Proteomes" id="UP000192596"/>
    </source>
</evidence>
<dbReference type="STRING" id="1507870.A0A1V8TT40"/>
<dbReference type="EMBL" id="NAJO01000002">
    <property type="protein sequence ID" value="OQO14524.1"/>
    <property type="molecule type" value="Genomic_DNA"/>
</dbReference>
<protein>
    <submittedName>
        <fullName evidence="2">Uncharacterized protein</fullName>
    </submittedName>
</protein>
<proteinExistence type="predicted"/>
<dbReference type="InParanoid" id="A0A1V8TT40"/>
<sequence length="807" mass="90489">MEAPFGLEEVSFQTASVAKKPFVEIDLGSSPWKGMPLHEAVKTTDEYVEARTTSITSKYLWLGEATSRHAPILTKRWEKYGKKKGRREKVLSEAWGGDMQTTTLSTSTSSFKDNVELSIRRDVWLCPYINKDALSGGTTLLQLLSARAKHDPIDFFATDLAAMDLSSSNIADCLPESVKDHVLCIRKTGSADVMVELVSSKIIVDGVDRPARLGLAEGLLVLEVSDRILTFATDVVKGIMHDIPVAKLLDYPVTDIDIATIQEDADVKSLARSTAELPYKAPAVANIESLISLLAAARDTAADHIHSLREDPQNYEFHVQERASYEPEFILDVLGRSVARLEGEGSVWMKGVAVELVASHLDLERWSALHDQAVEVHILQQKGISTADNNSIGLVPQSLSFAILKFRDFALSFAEEMTDDLLALVLRSPIMKDYVRFDVERKELTRRQGYKAGKAEELLLEMCKSLSNRAPGCLKQGKVYPVHEFQRLVDMDEAVADIIPERVERQVSDIGLVTECIRQIQLLQPLSRSFADEATAQQGALDAEYAVFQKNCQKIEESFSVGAHNSGELGVPQGKKFLYPVDKRRTQKIVERMRESEHNLDVHWRAVDEIVERLEKNIGGTACWQDFIKPRSLARTPEWSVDSTSKPKAFLPPPGSNIYDPQLVYLSQDKPRDLPLLPKTKEKTRGTAQPPEPRNVEVPAEPVIEPSTIEVDQRALDVFQTLFYTPDLPGKPGETPWTELLYAMTYIGFNAEQLYGSVWHFSSPTLGKGFHFHQPHPQPRIPYRKVRRYGRTLQRALGWDSSTFQLL</sequence>
<evidence type="ECO:0000313" key="2">
    <source>
        <dbReference type="EMBL" id="OQO14524.1"/>
    </source>
</evidence>
<dbReference type="PANTHER" id="PTHR40788:SF2">
    <property type="entry name" value="CLR5 DOMAIN-CONTAINING PROTEIN"/>
    <property type="match status" value="1"/>
</dbReference>
<feature type="compositionally biased region" description="Basic and acidic residues" evidence="1">
    <location>
        <begin position="672"/>
        <end position="685"/>
    </location>
</feature>
<comment type="caution">
    <text evidence="2">The sequence shown here is derived from an EMBL/GenBank/DDBJ whole genome shotgun (WGS) entry which is preliminary data.</text>
</comment>